<evidence type="ECO:0000256" key="3">
    <source>
        <dbReference type="ARBA" id="ARBA00023136"/>
    </source>
</evidence>
<feature type="domain" description="Outer membrane protein beta-barrel" evidence="7">
    <location>
        <begin position="39"/>
        <end position="196"/>
    </location>
</feature>
<accession>A0A1G5P8D9</accession>
<evidence type="ECO:0000313" key="9">
    <source>
        <dbReference type="Proteomes" id="UP000199347"/>
    </source>
</evidence>
<keyword evidence="3" id="KW-0472">Membrane</keyword>
<gene>
    <name evidence="8" type="ORF">SAMN03080610_03508</name>
</gene>
<name>A0A1G5P8D9_AFIMA</name>
<evidence type="ECO:0000256" key="4">
    <source>
        <dbReference type="ARBA" id="ARBA00023237"/>
    </source>
</evidence>
<feature type="domain" description="Outer membrane protein beta-barrel" evidence="7">
    <location>
        <begin position="234"/>
        <end position="393"/>
    </location>
</feature>
<protein>
    <submittedName>
        <fullName evidence="8">Opacity protein</fullName>
    </submittedName>
</protein>
<comment type="subcellular location">
    <subcellularLocation>
        <location evidence="1">Cell outer membrane</location>
    </subcellularLocation>
</comment>
<evidence type="ECO:0000256" key="6">
    <source>
        <dbReference type="SAM" id="SignalP"/>
    </source>
</evidence>
<dbReference type="AlphaFoldDB" id="A0A1G5P8D9"/>
<dbReference type="InterPro" id="IPR027385">
    <property type="entry name" value="Beta-barrel_OMP"/>
</dbReference>
<keyword evidence="9" id="KW-1185">Reference proteome</keyword>
<comment type="similarity">
    <text evidence="5">Belongs to the Omp25/RopB family.</text>
</comment>
<dbReference type="PANTHER" id="PTHR34001">
    <property type="entry name" value="BLL7405 PROTEIN"/>
    <property type="match status" value="1"/>
</dbReference>
<proteinExistence type="inferred from homology"/>
<dbReference type="Pfam" id="PF13505">
    <property type="entry name" value="OMP_b-brl"/>
    <property type="match status" value="2"/>
</dbReference>
<sequence length="418" mass="44549">MRGLGTAVFGMVVLAGPALAADLPEAPAPYVPVTSPVSVSQWEGFYTGMHFGWSSDNIDGRTPAGTDFSMSDHGGFSGGGLRGYNWLFGNVVLGLEGDITIHETKTENASVSIGSDYIWDAGVYGRLGYTWGRFMPYVMAGGRVAEIHGHSLAPMTQGDVTRHLGWSVGAGLEVAVFYPIRLRAEYLYTKFGAEDYVFSGGSTEFEPEAQQFRGAIIFALGNGFKDYPESFLTSAGNTWSGFYGGAMISAAMLQDDAEIAGLGSDDASDTSLGTGMFLGANYQFGNVVTGFDADLSLRQGESSATIAGVTLDKEPMWDAHVRGRIGYAWDRYLPYIAGGFAITQVHFQQDGTSSLNVEPAKGWTIGAGVDVAITDHVFGRLEYLHDEFEDVTGDILAGAASFEPSVDTVRAGIAVRLP</sequence>
<dbReference type="SUPFAM" id="SSF56925">
    <property type="entry name" value="OMPA-like"/>
    <property type="match status" value="2"/>
</dbReference>
<dbReference type="Proteomes" id="UP000199347">
    <property type="component" value="Unassembled WGS sequence"/>
</dbReference>
<evidence type="ECO:0000313" key="8">
    <source>
        <dbReference type="EMBL" id="SCZ45826.1"/>
    </source>
</evidence>
<keyword evidence="4" id="KW-0998">Cell outer membrane</keyword>
<evidence type="ECO:0000259" key="7">
    <source>
        <dbReference type="Pfam" id="PF13505"/>
    </source>
</evidence>
<evidence type="ECO:0000256" key="5">
    <source>
        <dbReference type="ARBA" id="ARBA00038306"/>
    </source>
</evidence>
<reference evidence="8 9" key="1">
    <citation type="submission" date="2016-10" db="EMBL/GenBank/DDBJ databases">
        <authorList>
            <person name="de Groot N.N."/>
        </authorList>
    </citation>
    <scope>NUCLEOTIDE SEQUENCE [LARGE SCALE GENOMIC DNA]</scope>
    <source>
        <strain evidence="8 9">DSM 2698</strain>
    </source>
</reference>
<dbReference type="InterPro" id="IPR011250">
    <property type="entry name" value="OMP/PagP_B-barrel"/>
</dbReference>
<dbReference type="EMBL" id="FMVW01000011">
    <property type="protein sequence ID" value="SCZ45826.1"/>
    <property type="molecule type" value="Genomic_DNA"/>
</dbReference>
<dbReference type="InterPro" id="IPR051692">
    <property type="entry name" value="OMP-like"/>
</dbReference>
<dbReference type="Gene3D" id="2.40.160.20">
    <property type="match status" value="2"/>
</dbReference>
<evidence type="ECO:0000256" key="1">
    <source>
        <dbReference type="ARBA" id="ARBA00004442"/>
    </source>
</evidence>
<dbReference type="STRING" id="1120955.SAMN03080610_03508"/>
<organism evidence="8 9">
    <name type="scientific">Afifella marina DSM 2698</name>
    <dbReference type="NCBI Taxonomy" id="1120955"/>
    <lineage>
        <taxon>Bacteria</taxon>
        <taxon>Pseudomonadati</taxon>
        <taxon>Pseudomonadota</taxon>
        <taxon>Alphaproteobacteria</taxon>
        <taxon>Hyphomicrobiales</taxon>
        <taxon>Afifellaceae</taxon>
        <taxon>Afifella</taxon>
    </lineage>
</organism>
<dbReference type="RefSeq" id="WP_111328853.1">
    <property type="nucleotide sequence ID" value="NZ_FMVW01000011.1"/>
</dbReference>
<feature type="chain" id="PRO_5011505971" evidence="6">
    <location>
        <begin position="21"/>
        <end position="418"/>
    </location>
</feature>
<dbReference type="OrthoDB" id="9815357at2"/>
<dbReference type="GO" id="GO:0009279">
    <property type="term" value="C:cell outer membrane"/>
    <property type="evidence" value="ECO:0007669"/>
    <property type="project" value="UniProtKB-SubCell"/>
</dbReference>
<evidence type="ECO:0000256" key="2">
    <source>
        <dbReference type="ARBA" id="ARBA00022729"/>
    </source>
</evidence>
<dbReference type="PANTHER" id="PTHR34001:SF3">
    <property type="entry name" value="BLL7405 PROTEIN"/>
    <property type="match status" value="1"/>
</dbReference>
<keyword evidence="2 6" id="KW-0732">Signal</keyword>
<feature type="signal peptide" evidence="6">
    <location>
        <begin position="1"/>
        <end position="20"/>
    </location>
</feature>